<accession>A0A1J5RLA2</accession>
<dbReference type="AlphaFoldDB" id="A0A1J5RLA2"/>
<comment type="caution">
    <text evidence="1">The sequence shown here is derived from an EMBL/GenBank/DDBJ whole genome shotgun (WGS) entry which is preliminary data.</text>
</comment>
<sequence>MIDPFLKGYGFEFEDYEINKGSDGHFAFASYKNHNKTFLVEYTFSIGQVLYQFEDLIVSHPFYLDQLGFGDKRRHKDFLSVDQLAEFEHILHDFEYLVDDFFKGECNKLKEISILQDKIITEVDRNIRKENSILIDNIRIEKARQEFRKKEFKKCLAIYKFLDNKQLIADLDDKIIEYCKRNIVAE</sequence>
<proteinExistence type="predicted"/>
<name>A0A1J5RLA2_9ZZZZ</name>
<dbReference type="EMBL" id="MLJW01000220">
    <property type="protein sequence ID" value="OIQ92884.1"/>
    <property type="molecule type" value="Genomic_DNA"/>
</dbReference>
<protein>
    <submittedName>
        <fullName evidence="1">Uncharacterized protein</fullName>
    </submittedName>
</protein>
<reference evidence="1" key="1">
    <citation type="submission" date="2016-10" db="EMBL/GenBank/DDBJ databases">
        <title>Sequence of Gallionella enrichment culture.</title>
        <authorList>
            <person name="Poehlein A."/>
            <person name="Muehling M."/>
            <person name="Daniel R."/>
        </authorList>
    </citation>
    <scope>NUCLEOTIDE SEQUENCE</scope>
</reference>
<organism evidence="1">
    <name type="scientific">mine drainage metagenome</name>
    <dbReference type="NCBI Taxonomy" id="410659"/>
    <lineage>
        <taxon>unclassified sequences</taxon>
        <taxon>metagenomes</taxon>
        <taxon>ecological metagenomes</taxon>
    </lineage>
</organism>
<evidence type="ECO:0000313" key="1">
    <source>
        <dbReference type="EMBL" id="OIQ92884.1"/>
    </source>
</evidence>
<gene>
    <name evidence="1" type="ORF">GALL_251790</name>
</gene>